<accession>A0A9X9LDE5</accession>
<dbReference type="Proteomes" id="UP000269945">
    <property type="component" value="Unassembled WGS sequence"/>
</dbReference>
<protein>
    <submittedName>
        <fullName evidence="1">Uncharacterized protein</fullName>
    </submittedName>
</protein>
<evidence type="ECO:0000313" key="1">
    <source>
        <dbReference type="EMBL" id="VCW51685.1"/>
    </source>
</evidence>
<feature type="non-terminal residue" evidence="1">
    <location>
        <position position="51"/>
    </location>
</feature>
<reference evidence="1 2" key="1">
    <citation type="submission" date="2018-10" db="EMBL/GenBank/DDBJ databases">
        <authorList>
            <person name="Ekblom R."/>
            <person name="Jareborg N."/>
        </authorList>
    </citation>
    <scope>NUCLEOTIDE SEQUENCE [LARGE SCALE GENOMIC DNA]</scope>
    <source>
        <tissue evidence="1">Muscle</tissue>
    </source>
</reference>
<organism evidence="1 2">
    <name type="scientific">Gulo gulo</name>
    <name type="common">Wolverine</name>
    <name type="synonym">Gluton</name>
    <dbReference type="NCBI Taxonomy" id="48420"/>
    <lineage>
        <taxon>Eukaryota</taxon>
        <taxon>Metazoa</taxon>
        <taxon>Chordata</taxon>
        <taxon>Craniata</taxon>
        <taxon>Vertebrata</taxon>
        <taxon>Euteleostomi</taxon>
        <taxon>Mammalia</taxon>
        <taxon>Eutheria</taxon>
        <taxon>Laurasiatheria</taxon>
        <taxon>Carnivora</taxon>
        <taxon>Caniformia</taxon>
        <taxon>Musteloidea</taxon>
        <taxon>Mustelidae</taxon>
        <taxon>Guloninae</taxon>
        <taxon>Gulo</taxon>
    </lineage>
</organism>
<comment type="caution">
    <text evidence="1">The sequence shown here is derived from an EMBL/GenBank/DDBJ whole genome shotgun (WGS) entry which is preliminary data.</text>
</comment>
<evidence type="ECO:0000313" key="2">
    <source>
        <dbReference type="Proteomes" id="UP000269945"/>
    </source>
</evidence>
<sequence length="51" mass="6266">MWQIMYLAQVSSFLNEVNNYHRYCKLLFWCVRNETVFEGSPFYTYCKTLNN</sequence>
<proteinExistence type="predicted"/>
<gene>
    <name evidence="1" type="ORF">BN2614_LOCUS1</name>
</gene>
<dbReference type="EMBL" id="CYRY02000903">
    <property type="protein sequence ID" value="VCW51685.1"/>
    <property type="molecule type" value="Genomic_DNA"/>
</dbReference>
<keyword evidence="2" id="KW-1185">Reference proteome</keyword>
<dbReference type="AlphaFoldDB" id="A0A9X9LDE5"/>
<name>A0A9X9LDE5_GULGU</name>